<feature type="compositionally biased region" description="Low complexity" evidence="1">
    <location>
        <begin position="15"/>
        <end position="31"/>
    </location>
</feature>
<name>A0AAV9LYT2_9SOLN</name>
<feature type="region of interest" description="Disordered" evidence="1">
    <location>
        <begin position="1"/>
        <end position="44"/>
    </location>
</feature>
<evidence type="ECO:0000259" key="2">
    <source>
        <dbReference type="Pfam" id="PF20167"/>
    </source>
</evidence>
<evidence type="ECO:0000313" key="4">
    <source>
        <dbReference type="Proteomes" id="UP001311915"/>
    </source>
</evidence>
<accession>A0AAV9LYT2</accession>
<proteinExistence type="predicted"/>
<dbReference type="EMBL" id="JAWPEI010000004">
    <property type="protein sequence ID" value="KAK4729855.1"/>
    <property type="molecule type" value="Genomic_DNA"/>
</dbReference>
<dbReference type="AlphaFoldDB" id="A0AAV9LYT2"/>
<feature type="compositionally biased region" description="Pro residues" evidence="1">
    <location>
        <begin position="32"/>
        <end position="42"/>
    </location>
</feature>
<dbReference type="Proteomes" id="UP001311915">
    <property type="component" value="Unassembled WGS sequence"/>
</dbReference>
<reference evidence="3 4" key="1">
    <citation type="submission" date="2023-10" db="EMBL/GenBank/DDBJ databases">
        <title>Genome-Wide Identification Analysis in wild type Solanum Pinnatisectum Reveals Some Genes Defensing Phytophthora Infestans.</title>
        <authorList>
            <person name="Sun C."/>
        </authorList>
    </citation>
    <scope>NUCLEOTIDE SEQUENCE [LARGE SCALE GENOMIC DNA]</scope>
    <source>
        <strain evidence="3">LQN</strain>
        <tissue evidence="3">Leaf</tissue>
    </source>
</reference>
<sequence>MRSKRMNDPSRIQVPHTTPTHPSPIPDQVVVPTPPTQGPPPRSLNRLKVEGLRTIIEEKRLSTDGVVDRYPEIWRTLKSHNFQIFTKPRGPYIPNWVREFYTTYGALVPQGKRKAATFKPVDYVVVRGRKVKCDSEDINAVLECTKILQMTTRA</sequence>
<comment type="caution">
    <text evidence="3">The sequence shown here is derived from an EMBL/GenBank/DDBJ whole genome shotgun (WGS) entry which is preliminary data.</text>
</comment>
<evidence type="ECO:0000256" key="1">
    <source>
        <dbReference type="SAM" id="MobiDB-lite"/>
    </source>
</evidence>
<dbReference type="PANTHER" id="PTHR33180">
    <property type="entry name" value="PHOTOSYSTEM II CP43 REACTION CENTER PROTEIN"/>
    <property type="match status" value="1"/>
</dbReference>
<dbReference type="InterPro" id="IPR046796">
    <property type="entry name" value="Transposase_32_dom"/>
</dbReference>
<protein>
    <recommendedName>
        <fullName evidence="2">Putative plant transposon protein domain-containing protein</fullName>
    </recommendedName>
</protein>
<evidence type="ECO:0000313" key="3">
    <source>
        <dbReference type="EMBL" id="KAK4729855.1"/>
    </source>
</evidence>
<dbReference type="PANTHER" id="PTHR33180:SF31">
    <property type="entry name" value="POLYPROTEIN PROTEIN"/>
    <property type="match status" value="1"/>
</dbReference>
<gene>
    <name evidence="3" type="ORF">R3W88_022843</name>
</gene>
<dbReference type="Pfam" id="PF20167">
    <property type="entry name" value="Transposase_32"/>
    <property type="match status" value="1"/>
</dbReference>
<organism evidence="3 4">
    <name type="scientific">Solanum pinnatisectum</name>
    <name type="common">tansyleaf nightshade</name>
    <dbReference type="NCBI Taxonomy" id="50273"/>
    <lineage>
        <taxon>Eukaryota</taxon>
        <taxon>Viridiplantae</taxon>
        <taxon>Streptophyta</taxon>
        <taxon>Embryophyta</taxon>
        <taxon>Tracheophyta</taxon>
        <taxon>Spermatophyta</taxon>
        <taxon>Magnoliopsida</taxon>
        <taxon>eudicotyledons</taxon>
        <taxon>Gunneridae</taxon>
        <taxon>Pentapetalae</taxon>
        <taxon>asterids</taxon>
        <taxon>lamiids</taxon>
        <taxon>Solanales</taxon>
        <taxon>Solanaceae</taxon>
        <taxon>Solanoideae</taxon>
        <taxon>Solaneae</taxon>
        <taxon>Solanum</taxon>
    </lineage>
</organism>
<feature type="domain" description="Putative plant transposon protein" evidence="2">
    <location>
        <begin position="79"/>
        <end position="145"/>
    </location>
</feature>
<keyword evidence="4" id="KW-1185">Reference proteome</keyword>